<dbReference type="Pfam" id="PF04018">
    <property type="entry name" value="VCA0040-like"/>
    <property type="match status" value="1"/>
</dbReference>
<feature type="transmembrane region" description="Helical" evidence="1">
    <location>
        <begin position="100"/>
        <end position="121"/>
    </location>
</feature>
<dbReference type="PANTHER" id="PTHR37308">
    <property type="entry name" value="INTEGRAL MEMBRANE PROTEIN"/>
    <property type="match status" value="1"/>
</dbReference>
<keyword evidence="1" id="KW-0812">Transmembrane</keyword>
<name>A0A7T4R2K6_9GAMM</name>
<feature type="transmembrane region" description="Helical" evidence="1">
    <location>
        <begin position="196"/>
        <end position="216"/>
    </location>
</feature>
<accession>A0A7T4R2K6</accession>
<keyword evidence="3" id="KW-1185">Reference proteome</keyword>
<feature type="transmembrane region" description="Helical" evidence="1">
    <location>
        <begin position="228"/>
        <end position="246"/>
    </location>
</feature>
<organism evidence="2 3">
    <name type="scientific">Spongiibacter nanhainus</name>
    <dbReference type="NCBI Taxonomy" id="2794344"/>
    <lineage>
        <taxon>Bacteria</taxon>
        <taxon>Pseudomonadati</taxon>
        <taxon>Pseudomonadota</taxon>
        <taxon>Gammaproteobacteria</taxon>
        <taxon>Cellvibrionales</taxon>
        <taxon>Spongiibacteraceae</taxon>
        <taxon>Spongiibacter</taxon>
    </lineage>
</organism>
<protein>
    <submittedName>
        <fullName evidence="2">DUF368 domain-containing protein</fullName>
    </submittedName>
</protein>
<dbReference type="KEGG" id="snan:I6N98_05405"/>
<dbReference type="PANTHER" id="PTHR37308:SF1">
    <property type="entry name" value="POLYPRENYL-PHOSPHATE TRANSPORTER"/>
    <property type="match status" value="1"/>
</dbReference>
<dbReference type="Proteomes" id="UP000596063">
    <property type="component" value="Chromosome"/>
</dbReference>
<proteinExistence type="predicted"/>
<evidence type="ECO:0000313" key="2">
    <source>
        <dbReference type="EMBL" id="QQD19291.1"/>
    </source>
</evidence>
<keyword evidence="1" id="KW-1133">Transmembrane helix</keyword>
<feature type="transmembrane region" description="Helical" evidence="1">
    <location>
        <begin position="151"/>
        <end position="184"/>
    </location>
</feature>
<feature type="transmembrane region" description="Helical" evidence="1">
    <location>
        <begin position="266"/>
        <end position="291"/>
    </location>
</feature>
<evidence type="ECO:0000256" key="1">
    <source>
        <dbReference type="SAM" id="Phobius"/>
    </source>
</evidence>
<evidence type="ECO:0000313" key="3">
    <source>
        <dbReference type="Proteomes" id="UP000596063"/>
    </source>
</evidence>
<feature type="transmembrane region" description="Helical" evidence="1">
    <location>
        <begin position="67"/>
        <end position="88"/>
    </location>
</feature>
<feature type="transmembrane region" description="Helical" evidence="1">
    <location>
        <begin position="127"/>
        <end position="144"/>
    </location>
</feature>
<sequence>MASNKYYAGIVARGVAMGAADVVPGVSGGTIAFITGIYDTLIDSLKAFGPSALQILWKEGPGPAWRYVNGSFLLALFSGIALSILTLANAIDYALTHHPVLLSAFFFGLILASAVLIYRQIPAADRGIVMVVPGVVFALAVSLIRPGELPVNYLTVFCSGAVAICAMILPGISGSFILLILGMYGPVIAAIKNLEFATLAVFALGCGTGLMLFVRLLSWLLHRHRHGLLQFLTGLLLGSLAIIWPWKAETPVIQGVNWYNVWPWHYQGSFSADLPLAILLALVGVAIIWLIERAALER</sequence>
<dbReference type="AlphaFoldDB" id="A0A7T4R2K6"/>
<dbReference type="RefSeq" id="WP_198570776.1">
    <property type="nucleotide sequence ID" value="NZ_CP066167.1"/>
</dbReference>
<keyword evidence="1" id="KW-0472">Membrane</keyword>
<reference evidence="2 3" key="1">
    <citation type="submission" date="2020-12" db="EMBL/GenBank/DDBJ databases">
        <authorList>
            <person name="Shan Y."/>
        </authorList>
    </citation>
    <scope>NUCLEOTIDE SEQUENCE [LARGE SCALE GENOMIC DNA]</scope>
    <source>
        <strain evidence="3">csc3.9</strain>
    </source>
</reference>
<gene>
    <name evidence="2" type="ORF">I6N98_05405</name>
</gene>
<dbReference type="EMBL" id="CP066167">
    <property type="protein sequence ID" value="QQD19291.1"/>
    <property type="molecule type" value="Genomic_DNA"/>
</dbReference>
<dbReference type="InterPro" id="IPR007163">
    <property type="entry name" value="VCA0040-like"/>
</dbReference>